<dbReference type="Pfam" id="PF00052">
    <property type="entry name" value="Laminin_B"/>
    <property type="match status" value="1"/>
</dbReference>
<protein>
    <recommendedName>
        <fullName evidence="12">Laminin EGF-like domain-containing protein</fullName>
    </recommendedName>
</protein>
<feature type="domain" description="Laminin G" evidence="8">
    <location>
        <begin position="1165"/>
        <end position="1349"/>
    </location>
</feature>
<dbReference type="SUPFAM" id="SSF58104">
    <property type="entry name" value="Methyl-accepting chemotaxis protein (MCP) signaling domain"/>
    <property type="match status" value="1"/>
</dbReference>
<keyword evidence="2" id="KW-0677">Repeat</keyword>
<accession>A0A5E4R8J3</accession>
<gene>
    <name evidence="10" type="ORF">LSINAPIS_LOCUS15108</name>
</gene>
<dbReference type="Pfam" id="PF00053">
    <property type="entry name" value="EGF_laminin"/>
    <property type="match status" value="2"/>
</dbReference>
<evidence type="ECO:0000256" key="3">
    <source>
        <dbReference type="ARBA" id="ARBA00023157"/>
    </source>
</evidence>
<keyword evidence="5" id="KW-0424">Laminin EGF-like domain</keyword>
<dbReference type="InterPro" id="IPR050440">
    <property type="entry name" value="Laminin/Netrin_ECM"/>
</dbReference>
<dbReference type="InterPro" id="IPR002049">
    <property type="entry name" value="LE_dom"/>
</dbReference>
<dbReference type="SUPFAM" id="SSF49899">
    <property type="entry name" value="Concanavalin A-like lectins/glucanases"/>
    <property type="match status" value="3"/>
</dbReference>
<dbReference type="Proteomes" id="UP000324832">
    <property type="component" value="Unassembled WGS sequence"/>
</dbReference>
<dbReference type="InterPro" id="IPR001791">
    <property type="entry name" value="Laminin_G"/>
</dbReference>
<keyword evidence="11" id="KW-1185">Reference proteome</keyword>
<evidence type="ECO:0000256" key="5">
    <source>
        <dbReference type="ARBA" id="ARBA00023292"/>
    </source>
</evidence>
<proteinExistence type="predicted"/>
<dbReference type="SMART" id="SM00282">
    <property type="entry name" value="LamG"/>
    <property type="match status" value="2"/>
</dbReference>
<sequence>METRRGQIGNDDNGLRAINDVTNLIFIEVAVGMTRCNCSRSGAESNEGYWGLERGQCRRCECGAGTAACDPVSGLAVNAIVGKVGLAPPVTAASEDTSDLDVDHAGASLLAPGAAKESVNAMRMDGMEQESFLAVHTKHRDVTISVPWPPVPVYAELGEVFLGDRVMSYGGALRFRVEQEGGEPLPQQVLAKFPLVSLHGGSLVLDYYERAAPVRGMHAVFLHESLWEVRGRGALPSRGALMLVLQQLRHVFVRVSTRQPTYEDPLHVLLLNVSLETAVAGLSRGAPAPGVEMCECRIGFGAGSCQRPAPGFWLPPTPPQIEHNRGTILINLVSQPKRCECNNRATVCHPTTGDCMRCANGYYGVPDAGCQPCPCPAPHRNRAVSCAPAHNRVLCKCQPGYSGISCESCAVGWVLGESGECEPCTCDRRGALSDTCDARARCNCRPYVIGDKCDTCDLKRHFLDIDGCRPCDNCTQTLLDSIEALTSDLHRRSDITELTRIPQPFPALRELGNKSILHKTTLHNFRTDLEKSRTLEQAIKHLEEIEHIVFTSANNLKTEAAKREKEAGYISLESMSGLEDVLKQRRLIGEQVAGLDDFARGEKHLSAHRALKEARHLLKKIKDIRLHDFIAGANDVSDSVNLQSTSVHEYAYRIDDVHRRLRKMQSLLDGWEVKMEDFSQLAEAVWSNSDAVVEVRRRVLPKMMHIKDIGMKCRDMLEDIANQSVHNLTTGAYTSVEEIKHLVANLPRLAQELQNLTSAAEEKEGILYSLVPTYKEKYLESVAQAVAEAGAEADDAARATAAAGQIARGEQPLVSVARMHRAVAEQLKEKGTRLLAKAEELDHSVETASHSLDSVSVGLRALGWRERSLASGASGAAAGLSGSAGGALVSLRSASAQAERVFGVSRALYDEAGELRRRVRYNLRRNLAALQRLGDTALGAAQEHEVSESLRAAAAARAREHERAAASLEPALRALRDRVQRALHAASTVTVSVRSPAQTAGAGAGCTRAYSTWSAPSVTRVSLALSFDNHVSDGTLVFIKDQEAGERYMRLSVVNRRLRLTWNVGGDDGVLVRLRVERSGSGAIASTNTSSAGGEPESGAVSGAASGAASGALRSSVLWLGETAAPLPACVHALKSDAVAIGLWAYHKQPSTAKRISQPRGSNGLVQFSGSGYAEVRRSGFRPADRRRFTLSFTFRTKDHNALLFFAVDKANNRSVSVWMRACRIVFAVQYGSGPRRAQLQIASSSAHCDGAPAHVQATRVFNGLERGSLRVNGEETLGSPSPPVQDAALLPDLQHAPYWVGGAPPGGDPPGGDLSGGALLGCLGALTVDREGYDLLDTPTRHGVEPGCIDKTLRSAIFEGEGYIELVSPTLRRKSSLGMSFRTRAPAGLLLYRCSVRSSNEVDGDGDDEHYLMISILEVWLDERWIGGGELRGGYGGKSSVLYVGGAPALRRANDPRIPANTFTGTVADLIGSKLKPKHFTALSLHEGKARLAVRGRKKKEVTLGTPIADGTWRSVTRIAGYRGCVRHVAVCGRSEDLVRNARDHDKLGQCFPAVERGAYFSGKCFYLYTYHYLKILHRVQYRMSTKFDSFIRYLQF</sequence>
<dbReference type="PANTHER" id="PTHR10574">
    <property type="entry name" value="NETRIN/LAMININ-RELATED"/>
    <property type="match status" value="1"/>
</dbReference>
<evidence type="ECO:0008006" key="12">
    <source>
        <dbReference type="Google" id="ProtNLM"/>
    </source>
</evidence>
<dbReference type="PROSITE" id="PS01248">
    <property type="entry name" value="EGF_LAM_1"/>
    <property type="match status" value="1"/>
</dbReference>
<evidence type="ECO:0000259" key="9">
    <source>
        <dbReference type="PROSITE" id="PS51115"/>
    </source>
</evidence>
<dbReference type="Gene3D" id="2.170.300.10">
    <property type="entry name" value="Tie2 ligand-binding domain superfamily"/>
    <property type="match status" value="1"/>
</dbReference>
<name>A0A5E4R8J3_9NEOP</name>
<feature type="compositionally biased region" description="Low complexity" evidence="7">
    <location>
        <begin position="1090"/>
        <end position="1105"/>
    </location>
</feature>
<evidence type="ECO:0000256" key="6">
    <source>
        <dbReference type="PROSITE-ProRule" id="PRU00122"/>
    </source>
</evidence>
<reference evidence="10 11" key="1">
    <citation type="submission" date="2017-07" db="EMBL/GenBank/DDBJ databases">
        <authorList>
            <person name="Talla V."/>
            <person name="Backstrom N."/>
        </authorList>
    </citation>
    <scope>NUCLEOTIDE SEQUENCE [LARGE SCALE GENOMIC DNA]</scope>
</reference>
<evidence type="ECO:0000256" key="7">
    <source>
        <dbReference type="SAM" id="MobiDB-lite"/>
    </source>
</evidence>
<evidence type="ECO:0000256" key="1">
    <source>
        <dbReference type="ARBA" id="ARBA00022729"/>
    </source>
</evidence>
<evidence type="ECO:0000256" key="2">
    <source>
        <dbReference type="ARBA" id="ARBA00022737"/>
    </source>
</evidence>
<dbReference type="SMART" id="SM00180">
    <property type="entry name" value="EGF_Lam"/>
    <property type="match status" value="2"/>
</dbReference>
<dbReference type="InterPro" id="IPR013320">
    <property type="entry name" value="ConA-like_dom_sf"/>
</dbReference>
<organism evidence="10 11">
    <name type="scientific">Leptidea sinapis</name>
    <dbReference type="NCBI Taxonomy" id="189913"/>
    <lineage>
        <taxon>Eukaryota</taxon>
        <taxon>Metazoa</taxon>
        <taxon>Ecdysozoa</taxon>
        <taxon>Arthropoda</taxon>
        <taxon>Hexapoda</taxon>
        <taxon>Insecta</taxon>
        <taxon>Pterygota</taxon>
        <taxon>Neoptera</taxon>
        <taxon>Endopterygota</taxon>
        <taxon>Lepidoptera</taxon>
        <taxon>Glossata</taxon>
        <taxon>Ditrysia</taxon>
        <taxon>Papilionoidea</taxon>
        <taxon>Pieridae</taxon>
        <taxon>Dismorphiinae</taxon>
        <taxon>Leptidea</taxon>
    </lineage>
</organism>
<dbReference type="EMBL" id="FZQP02006992">
    <property type="protein sequence ID" value="VVD05613.1"/>
    <property type="molecule type" value="Genomic_DNA"/>
</dbReference>
<feature type="region of interest" description="Disordered" evidence="7">
    <location>
        <begin position="1083"/>
        <end position="1105"/>
    </location>
</feature>
<keyword evidence="1" id="KW-0732">Signal</keyword>
<evidence type="ECO:0000313" key="10">
    <source>
        <dbReference type="EMBL" id="VVD05613.1"/>
    </source>
</evidence>
<dbReference type="PANTHER" id="PTHR10574:SF406">
    <property type="entry name" value="LAMININ SUBUNIT ALPHA 5"/>
    <property type="match status" value="1"/>
</dbReference>
<dbReference type="GO" id="GO:0009888">
    <property type="term" value="P:tissue development"/>
    <property type="evidence" value="ECO:0007669"/>
    <property type="project" value="TreeGrafter"/>
</dbReference>
<evidence type="ECO:0000313" key="11">
    <source>
        <dbReference type="Proteomes" id="UP000324832"/>
    </source>
</evidence>
<dbReference type="GO" id="GO:0009887">
    <property type="term" value="P:animal organ morphogenesis"/>
    <property type="evidence" value="ECO:0007669"/>
    <property type="project" value="TreeGrafter"/>
</dbReference>
<keyword evidence="4" id="KW-0325">Glycoprotein</keyword>
<dbReference type="Gene3D" id="2.60.120.200">
    <property type="match status" value="3"/>
</dbReference>
<evidence type="ECO:0000259" key="8">
    <source>
        <dbReference type="PROSITE" id="PS50025"/>
    </source>
</evidence>
<dbReference type="GO" id="GO:0048731">
    <property type="term" value="P:system development"/>
    <property type="evidence" value="ECO:0007669"/>
    <property type="project" value="UniProtKB-ARBA"/>
</dbReference>
<keyword evidence="3" id="KW-1015">Disulfide bond</keyword>
<dbReference type="InterPro" id="IPR000034">
    <property type="entry name" value="Laminin_IV"/>
</dbReference>
<dbReference type="SMART" id="SM00281">
    <property type="entry name" value="LamB"/>
    <property type="match status" value="1"/>
</dbReference>
<dbReference type="PROSITE" id="PS50025">
    <property type="entry name" value="LAM_G_DOMAIN"/>
    <property type="match status" value="1"/>
</dbReference>
<dbReference type="Pfam" id="PF02210">
    <property type="entry name" value="Laminin_G_2"/>
    <property type="match status" value="1"/>
</dbReference>
<evidence type="ECO:0000256" key="4">
    <source>
        <dbReference type="ARBA" id="ARBA00023180"/>
    </source>
</evidence>
<dbReference type="CDD" id="cd00055">
    <property type="entry name" value="EGF_Lam"/>
    <property type="match status" value="1"/>
</dbReference>
<comment type="caution">
    <text evidence="6">Lacks conserved residue(s) required for the propagation of feature annotation.</text>
</comment>
<feature type="domain" description="Laminin IV type A" evidence="9">
    <location>
        <begin position="95"/>
        <end position="293"/>
    </location>
</feature>
<dbReference type="PROSITE" id="PS51115">
    <property type="entry name" value="LAMININ_IVA"/>
    <property type="match status" value="1"/>
</dbReference>
<dbReference type="CDD" id="cd00110">
    <property type="entry name" value="LamG"/>
    <property type="match status" value="2"/>
</dbReference>